<feature type="domain" description="Glycoside hydrolase family 2 immunoglobulin-like beta-sandwich" evidence="5">
    <location>
        <begin position="195"/>
        <end position="300"/>
    </location>
</feature>
<dbReference type="Gene3D" id="2.60.120.260">
    <property type="entry name" value="Galactose-binding domain-like"/>
    <property type="match status" value="1"/>
</dbReference>
<dbReference type="RefSeq" id="WP_081589782.1">
    <property type="nucleotide sequence ID" value="NZ_CABKRN010000003.1"/>
</dbReference>
<evidence type="ECO:0000259" key="5">
    <source>
        <dbReference type="Pfam" id="PF00703"/>
    </source>
</evidence>
<dbReference type="InterPro" id="IPR017853">
    <property type="entry name" value="GH"/>
</dbReference>
<evidence type="ECO:0000256" key="3">
    <source>
        <dbReference type="ARBA" id="ARBA00023295"/>
    </source>
</evidence>
<evidence type="ECO:0000256" key="4">
    <source>
        <dbReference type="SAM" id="SignalP"/>
    </source>
</evidence>
<dbReference type="PANTHER" id="PTHR42732:SF1">
    <property type="entry name" value="BETA-MANNOSIDASE"/>
    <property type="match status" value="1"/>
</dbReference>
<sequence length="805" mass="92249">MKKNKIKRSFLGGIIFLLNILPLSAQEHAIKIRESELFNFDWKFNKDNPENAQSVDYDDSNWRKLDLPHDFQLEQNWDKKASRDRGFKAMGIGWYRKSFKANPAWKGRKVLLDFEGIMLVGDVWFNGVKVGKTDYGYLGFEVDISKYINYEGKNVVAVRADTGKPFNSRWYTGGGLYRDVHLLVKDIISVARHGVFISTSNITEHTADIHVQVEIEGMMSKKDEVDIEVKIWNPDGQMVAITQGRISKVRKKTEEISLPIIHINNPQLWSCETPHLYSAEVTLFKDGKPIDLVKENFGIRHIEFSPEFGFKLNGKKIILKGTANHQDLGALGVATYERAIEKRFELLKSYGFNHIRTSHNPYSETFLHMADKHGFLIVDELFDKLTQRFAGGRIPWMELWPIAIPEWIKRDRNHPSVIMWSLGNEYQMDDTWCGFEGDWGVTSYKILDIMIKRYDPTRKTTVAMFPARKNGIRSREKEFNHIIEPPELSVVTDIASYNYTYPAFSEYAKQYPHLIFYQSEAATRQMGKCYYGMNLDKVVGLAYWGAIEYLGESEGWPWKGWHYSFFDHSLEPYPQAYFIKSMFSEEPIVHIAVVDSDSIGVEWNDVIVGTTPMSSHWNRPPKSIHSIFTYTNAEEVELLINGKSLGVQKNDMNPLRRNAIFWRNVPYRQGKIVAIARRDGKEIARHELETTGKAVRLKMEIDNKHWKADGLDLQHIKVYATDAKGCIVRTATDEVTFDISGPADIIAVDNGDIASHEPYSGNKRTLHRGSAIAVLRAAKVGGKVRIKATSPSLKSVEQVLTLNMK</sequence>
<dbReference type="GO" id="GO:0005975">
    <property type="term" value="P:carbohydrate metabolic process"/>
    <property type="evidence" value="ECO:0007669"/>
    <property type="project" value="InterPro"/>
</dbReference>
<dbReference type="InterPro" id="IPR006102">
    <property type="entry name" value="Ig-like_GH2"/>
</dbReference>
<comment type="similarity">
    <text evidence="1">Belongs to the glycosyl hydrolase 2 family.</text>
</comment>
<dbReference type="PROSITE" id="PS00608">
    <property type="entry name" value="GLYCOSYL_HYDROL_F2_2"/>
    <property type="match status" value="1"/>
</dbReference>
<dbReference type="SUPFAM" id="SSF49303">
    <property type="entry name" value="beta-Galactosidase/glucuronidase domain"/>
    <property type="match status" value="1"/>
</dbReference>
<dbReference type="InterPro" id="IPR040605">
    <property type="entry name" value="Glyco_hydro2_dom5"/>
</dbReference>
<evidence type="ECO:0000259" key="9">
    <source>
        <dbReference type="Pfam" id="PF18565"/>
    </source>
</evidence>
<dbReference type="Pfam" id="PF00703">
    <property type="entry name" value="Glyco_hydro_2"/>
    <property type="match status" value="1"/>
</dbReference>
<dbReference type="Gene3D" id="2.60.40.10">
    <property type="entry name" value="Immunoglobulins"/>
    <property type="match status" value="3"/>
</dbReference>
<evidence type="ECO:0000256" key="2">
    <source>
        <dbReference type="ARBA" id="ARBA00022801"/>
    </source>
</evidence>
<dbReference type="Pfam" id="PF02836">
    <property type="entry name" value="Glyco_hydro_2_C"/>
    <property type="match status" value="1"/>
</dbReference>
<feature type="domain" description="Glycoside hydrolase family 2" evidence="9">
    <location>
        <begin position="697"/>
        <end position="796"/>
    </location>
</feature>
<evidence type="ECO:0000259" key="7">
    <source>
        <dbReference type="Pfam" id="PF02837"/>
    </source>
</evidence>
<evidence type="ECO:0000313" key="11">
    <source>
        <dbReference type="Proteomes" id="UP000260983"/>
    </source>
</evidence>
<evidence type="ECO:0000259" key="6">
    <source>
        <dbReference type="Pfam" id="PF02836"/>
    </source>
</evidence>
<dbReference type="PRINTS" id="PR00132">
    <property type="entry name" value="GLHYDRLASE2"/>
</dbReference>
<keyword evidence="3" id="KW-0326">Glycosidase</keyword>
<evidence type="ECO:0000259" key="8">
    <source>
        <dbReference type="Pfam" id="PF16355"/>
    </source>
</evidence>
<dbReference type="InterPro" id="IPR006104">
    <property type="entry name" value="Glyco_hydro_2_N"/>
</dbReference>
<accession>A0A3E5BRM4</accession>
<protein>
    <submittedName>
        <fullName evidence="10">DUF4982 domain-containing protein</fullName>
    </submittedName>
</protein>
<reference evidence="10 11" key="1">
    <citation type="submission" date="2018-08" db="EMBL/GenBank/DDBJ databases">
        <title>A genome reference for cultivated species of the human gut microbiota.</title>
        <authorList>
            <person name="Zou Y."/>
            <person name="Xue W."/>
            <person name="Luo G."/>
        </authorList>
    </citation>
    <scope>NUCLEOTIDE SEQUENCE [LARGE SCALE GENOMIC DNA]</scope>
    <source>
        <strain evidence="10 11">OM05-15BH</strain>
    </source>
</reference>
<dbReference type="Pfam" id="PF16355">
    <property type="entry name" value="DUF4982"/>
    <property type="match status" value="1"/>
</dbReference>
<keyword evidence="4" id="KW-0732">Signal</keyword>
<dbReference type="PANTHER" id="PTHR42732">
    <property type="entry name" value="BETA-GALACTOSIDASE"/>
    <property type="match status" value="1"/>
</dbReference>
<dbReference type="InterPro" id="IPR023232">
    <property type="entry name" value="Glyco_hydro_2_AS"/>
</dbReference>
<dbReference type="InterPro" id="IPR036156">
    <property type="entry name" value="Beta-gal/glucu_dom_sf"/>
</dbReference>
<organism evidence="10 11">
    <name type="scientific">Bacteroides oleiciplenus</name>
    <dbReference type="NCBI Taxonomy" id="626931"/>
    <lineage>
        <taxon>Bacteria</taxon>
        <taxon>Pseudomonadati</taxon>
        <taxon>Bacteroidota</taxon>
        <taxon>Bacteroidia</taxon>
        <taxon>Bacteroidales</taxon>
        <taxon>Bacteroidaceae</taxon>
        <taxon>Bacteroides</taxon>
    </lineage>
</organism>
<evidence type="ECO:0000256" key="1">
    <source>
        <dbReference type="ARBA" id="ARBA00007401"/>
    </source>
</evidence>
<feature type="domain" description="DUF4982" evidence="8">
    <location>
        <begin position="626"/>
        <end position="684"/>
    </location>
</feature>
<dbReference type="SUPFAM" id="SSF51445">
    <property type="entry name" value="(Trans)glycosidases"/>
    <property type="match status" value="1"/>
</dbReference>
<feature type="domain" description="Glycosyl hydrolases family 2 sugar binding" evidence="7">
    <location>
        <begin position="91"/>
        <end position="184"/>
    </location>
</feature>
<dbReference type="InterPro" id="IPR006103">
    <property type="entry name" value="Glyco_hydro_2_cat"/>
</dbReference>
<feature type="domain" description="Glycoside hydrolase family 2 catalytic" evidence="6">
    <location>
        <begin position="310"/>
        <end position="464"/>
    </location>
</feature>
<dbReference type="SUPFAM" id="SSF49785">
    <property type="entry name" value="Galactose-binding domain-like"/>
    <property type="match status" value="1"/>
</dbReference>
<dbReference type="InterPro" id="IPR032311">
    <property type="entry name" value="DUF4982"/>
</dbReference>
<dbReference type="InterPro" id="IPR006101">
    <property type="entry name" value="Glyco_hydro_2"/>
</dbReference>
<dbReference type="Proteomes" id="UP000260983">
    <property type="component" value="Unassembled WGS sequence"/>
</dbReference>
<feature type="chain" id="PRO_5017703695" evidence="4">
    <location>
        <begin position="26"/>
        <end position="805"/>
    </location>
</feature>
<dbReference type="Gene3D" id="3.20.20.80">
    <property type="entry name" value="Glycosidases"/>
    <property type="match status" value="1"/>
</dbReference>
<dbReference type="EMBL" id="QSUL01000001">
    <property type="protein sequence ID" value="RGN40251.1"/>
    <property type="molecule type" value="Genomic_DNA"/>
</dbReference>
<dbReference type="InterPro" id="IPR051913">
    <property type="entry name" value="GH2_Domain-Containing"/>
</dbReference>
<evidence type="ECO:0000313" key="10">
    <source>
        <dbReference type="EMBL" id="RGN40251.1"/>
    </source>
</evidence>
<proteinExistence type="inferred from homology"/>
<dbReference type="AlphaFoldDB" id="A0A3E5BRM4"/>
<dbReference type="InterPro" id="IPR013783">
    <property type="entry name" value="Ig-like_fold"/>
</dbReference>
<dbReference type="InterPro" id="IPR008979">
    <property type="entry name" value="Galactose-bd-like_sf"/>
</dbReference>
<name>A0A3E5BRM4_9BACE</name>
<feature type="signal peptide" evidence="4">
    <location>
        <begin position="1"/>
        <end position="25"/>
    </location>
</feature>
<keyword evidence="2" id="KW-0378">Hydrolase</keyword>
<dbReference type="GO" id="GO:0004553">
    <property type="term" value="F:hydrolase activity, hydrolyzing O-glycosyl compounds"/>
    <property type="evidence" value="ECO:0007669"/>
    <property type="project" value="InterPro"/>
</dbReference>
<comment type="caution">
    <text evidence="10">The sequence shown here is derived from an EMBL/GenBank/DDBJ whole genome shotgun (WGS) entry which is preliminary data.</text>
</comment>
<dbReference type="Pfam" id="PF02837">
    <property type="entry name" value="Glyco_hydro_2_N"/>
    <property type="match status" value="1"/>
</dbReference>
<gene>
    <name evidence="10" type="ORF">DXB65_01010</name>
</gene>
<dbReference type="Pfam" id="PF18565">
    <property type="entry name" value="Glyco_hydro2_C5"/>
    <property type="match status" value="1"/>
</dbReference>